<sequence length="138" mass="15418">MAHRQEIIIELYSVHCDKCRSKAMQIAATADGSVNSVKIQGMDRDQLAVVGVGIDSTSLTQSLRKKFRHANILSVRPITSSPGRSSWSSQYESYDHYNTFPSMGYQQHHQCPAPSYYSSCPRVYTEAYDSSASNCIVM</sequence>
<reference evidence="1 2" key="1">
    <citation type="submission" date="2017-11" db="EMBL/GenBank/DDBJ databases">
        <title>De-novo sequencing of pomegranate (Punica granatum L.) genome.</title>
        <authorList>
            <person name="Akparov Z."/>
            <person name="Amiraslanov A."/>
            <person name="Hajiyeva S."/>
            <person name="Abbasov M."/>
            <person name="Kaur K."/>
            <person name="Hamwieh A."/>
            <person name="Solovyev V."/>
            <person name="Salamov A."/>
            <person name="Braich B."/>
            <person name="Kosarev P."/>
            <person name="Mahmoud A."/>
            <person name="Hajiyev E."/>
            <person name="Babayeva S."/>
            <person name="Izzatullayeva V."/>
            <person name="Mammadov A."/>
            <person name="Mammadov A."/>
            <person name="Sharifova S."/>
            <person name="Ojaghi J."/>
            <person name="Eynullazada K."/>
            <person name="Bayramov B."/>
            <person name="Abdulazimova A."/>
            <person name="Shahmuradov I."/>
        </authorList>
    </citation>
    <scope>NUCLEOTIDE SEQUENCE [LARGE SCALE GENOMIC DNA]</scope>
    <source>
        <strain evidence="2">cv. AG2017</strain>
        <tissue evidence="1">Leaf</tissue>
    </source>
</reference>
<gene>
    <name evidence="1" type="ORF">CRG98_000774</name>
</gene>
<dbReference type="PANTHER" id="PTHR46932">
    <property type="entry name" value="HEAVY METAL-ASSOCIATED ISOPRENYLATED PLANT PROTEIN 47"/>
    <property type="match status" value="1"/>
</dbReference>
<keyword evidence="2" id="KW-1185">Reference proteome</keyword>
<dbReference type="Proteomes" id="UP000233551">
    <property type="component" value="Unassembled WGS sequence"/>
</dbReference>
<proteinExistence type="predicted"/>
<protein>
    <submittedName>
        <fullName evidence="1">Uncharacterized protein</fullName>
    </submittedName>
</protein>
<dbReference type="OrthoDB" id="692882at2759"/>
<name>A0A2I0LDQ7_PUNGR</name>
<dbReference type="EMBL" id="PGOL01000035">
    <property type="protein sequence ID" value="PKI78814.1"/>
    <property type="molecule type" value="Genomic_DNA"/>
</dbReference>
<accession>A0A2I0LDQ7</accession>
<dbReference type="GeneID" id="116212837"/>
<organism evidence="1 2">
    <name type="scientific">Punica granatum</name>
    <name type="common">Pomegranate</name>
    <dbReference type="NCBI Taxonomy" id="22663"/>
    <lineage>
        <taxon>Eukaryota</taxon>
        <taxon>Viridiplantae</taxon>
        <taxon>Streptophyta</taxon>
        <taxon>Embryophyta</taxon>
        <taxon>Tracheophyta</taxon>
        <taxon>Spermatophyta</taxon>
        <taxon>Magnoliopsida</taxon>
        <taxon>eudicotyledons</taxon>
        <taxon>Gunneridae</taxon>
        <taxon>Pentapetalae</taxon>
        <taxon>rosids</taxon>
        <taxon>malvids</taxon>
        <taxon>Myrtales</taxon>
        <taxon>Lythraceae</taxon>
        <taxon>Punica</taxon>
    </lineage>
</organism>
<dbReference type="InterPro" id="IPR042885">
    <property type="entry name" value="HIPP47/16"/>
</dbReference>
<evidence type="ECO:0000313" key="2">
    <source>
        <dbReference type="Proteomes" id="UP000233551"/>
    </source>
</evidence>
<dbReference type="Gene3D" id="3.30.70.100">
    <property type="match status" value="1"/>
</dbReference>
<dbReference type="STRING" id="22663.A0A2I0LDQ7"/>
<dbReference type="AlphaFoldDB" id="A0A2I0LDQ7"/>
<comment type="caution">
    <text evidence="1">The sequence shown here is derived from an EMBL/GenBank/DDBJ whole genome shotgun (WGS) entry which is preliminary data.</text>
</comment>
<dbReference type="PANTHER" id="PTHR46932:SF12">
    <property type="entry name" value="HEAVY METAL-ASSOCIATED ISOPRENYLATED PLANT PROTEIN 47"/>
    <property type="match status" value="1"/>
</dbReference>
<evidence type="ECO:0000313" key="1">
    <source>
        <dbReference type="EMBL" id="PKI78814.1"/>
    </source>
</evidence>